<keyword evidence="11" id="KW-0106">Calcium</keyword>
<comment type="catalytic activity">
    <reaction evidence="9">
        <text>N(4)-(alpha-D-Man-(1-&gt;2)-alpha-D-Man-(1-&gt;2)-alpha-D-Man-(1-&gt;3)-[alpha-D-Man-(1-&gt;3)-[alpha-D-Man-(1-&gt;2)-alpha-D-Man-(1-&gt;6)]-alpha-D-Man-(1-&gt;6)]-beta-D-Man-(1-&gt;4)-beta-D-GlcNAc-(1-&gt;4)-beta-D-GlcNAc)-L-asparaginyl-[protein] (N-glucan mannose isomer 8A1,2,3B1,3) + 3 H2O = N(4)-(alpha-D-Man-(1-&gt;3)-[alpha-D-Man-(1-&gt;3)-[alpha-D-Man-(1-&gt;6)]-alpha-D-Man-(1-&gt;6)]-beta-D-Man-(1-&gt;4)-beta-D-GlcNAc-(1-&gt;4)-beta-D-GlcNAc)-L-asparaginyl-[protein] (N-glucan mannose isomer 5A1,2) + 3 beta-D-mannose</text>
        <dbReference type="Rhea" id="RHEA:56028"/>
        <dbReference type="Rhea" id="RHEA-COMP:14358"/>
        <dbReference type="Rhea" id="RHEA-COMP:14367"/>
        <dbReference type="ChEBI" id="CHEBI:15377"/>
        <dbReference type="ChEBI" id="CHEBI:28563"/>
        <dbReference type="ChEBI" id="CHEBI:59087"/>
        <dbReference type="ChEBI" id="CHEBI:60628"/>
        <dbReference type="EC" id="3.2.1.113"/>
    </reaction>
</comment>
<dbReference type="SUPFAM" id="SSF48225">
    <property type="entry name" value="Seven-hairpin glycosidases"/>
    <property type="match status" value="1"/>
</dbReference>
<evidence type="ECO:0000256" key="5">
    <source>
        <dbReference type="ARBA" id="ARBA00022801"/>
    </source>
</evidence>
<evidence type="ECO:0000256" key="10">
    <source>
        <dbReference type="ARBA" id="ARBA00048605"/>
    </source>
</evidence>
<comment type="catalytic activity">
    <reaction evidence="10">
        <text>N(4)-(alpha-D-Man-(1-&gt;2)-alpha-D-Man-(1-&gt;2)-alpha-D-Man-(1-&gt;3)-[alpha-D-Man-(1-&gt;2)-alpha-D-Man-(1-&gt;3)-[alpha-D-Man-(1-&gt;2)-alpha-D-Man-(1-&gt;6)]-alpha-D-Man-(1-&gt;6)]-beta-D-Man-(1-&gt;4)-beta-D-GlcNAc-(1-&gt;4)-beta-D-GlcNAc)-L-asparaginyl-[protein] (N-glucan mannose isomer 9A1,2,3B1,2,3) + 4 H2O = N(4)-(alpha-D-Man-(1-&gt;3)-[alpha-D-Man-(1-&gt;3)-[alpha-D-Man-(1-&gt;6)]-alpha-D-Man-(1-&gt;6)]-beta-D-Man-(1-&gt;4)-beta-D-GlcNAc-(1-&gt;4)-beta-D-GlcNAc)-L-asparaginyl-[protein] (N-glucan mannose isomer 5A1,2) + 4 beta-D-mannose</text>
        <dbReference type="Rhea" id="RHEA:56008"/>
        <dbReference type="Rhea" id="RHEA-COMP:14356"/>
        <dbReference type="Rhea" id="RHEA-COMP:14367"/>
        <dbReference type="ChEBI" id="CHEBI:15377"/>
        <dbReference type="ChEBI" id="CHEBI:28563"/>
        <dbReference type="ChEBI" id="CHEBI:59087"/>
        <dbReference type="ChEBI" id="CHEBI:139493"/>
        <dbReference type="EC" id="3.2.1.113"/>
    </reaction>
</comment>
<feature type="chain" id="PRO_5040138381" description="alpha-1,2-Mannosidase" evidence="14">
    <location>
        <begin position="22"/>
        <end position="553"/>
    </location>
</feature>
<gene>
    <name evidence="15" type="ORF">CLAFUR5_11562</name>
</gene>
<dbReference type="OrthoDB" id="8118055at2759"/>
<proteinExistence type="inferred from homology"/>
<feature type="signal peptide" evidence="14">
    <location>
        <begin position="1"/>
        <end position="21"/>
    </location>
</feature>
<evidence type="ECO:0000313" key="15">
    <source>
        <dbReference type="EMBL" id="UJO21202.1"/>
    </source>
</evidence>
<dbReference type="GO" id="GO:0005783">
    <property type="term" value="C:endoplasmic reticulum"/>
    <property type="evidence" value="ECO:0007669"/>
    <property type="project" value="TreeGrafter"/>
</dbReference>
<evidence type="ECO:0000256" key="6">
    <source>
        <dbReference type="ARBA" id="ARBA00023157"/>
    </source>
</evidence>
<feature type="binding site" evidence="11">
    <location>
        <position position="540"/>
    </location>
    <ligand>
        <name>Ca(2+)</name>
        <dbReference type="ChEBI" id="CHEBI:29108"/>
    </ligand>
</feature>
<evidence type="ECO:0000313" key="16">
    <source>
        <dbReference type="Proteomes" id="UP000756132"/>
    </source>
</evidence>
<sequence>MRTSGLSLAVAFGLQAVTISAQDDLKTNTNGLAYPKQRGLDYDYTSFPQDQQERADAVIEQFRFAWDGYYQYAYPHDSLHPKDNTYRDDRNGWGLTMVDGLDTAIIMEQQDIVDIILNFIPTIDFTKTNAELNEVFPAATPLYTSVFETTIRYLGGLLGAYDLLTGPFKHMVKDDSQVDALLSQAVSLADTLKFAFDTASGLPINNVFVDNQTFTNYDVGEDGIQYTGLAVLGTLVLEWQHLSDLTGDPTYGALAQKAESYWFEADEVWPGLTGGLFSVANGSVMDDYGGWTSGNDSAYEYLIKMYAYDPERYGNYSERWQAAADSTIKHLMSSPNSRPDLTMAGTFAGRTVQNSSQQLACFIGGNFLLGSTIYDRDDYLDAGLKFSEFCANGYRYTPSGIGPVLYSWNETVLAGANYINQTDQYERAGWFIDENLAYGGGQTPEAIESWYYAYQTTGDQYWRDVAWAYTVAQNRTSRVGSGFASVRNIYKADGGGTGNYMASFMLAETLKYQFMIQSPKDGEWNVQHGKENKNTFVYNTEAHPFKVATKRPV</sequence>
<dbReference type="GeneID" id="71991440"/>
<keyword evidence="4 14" id="KW-0732">Signal</keyword>
<evidence type="ECO:0000256" key="13">
    <source>
        <dbReference type="RuleBase" id="RU361193"/>
    </source>
</evidence>
<accession>A0A9Q8PEZ6</accession>
<dbReference type="GO" id="GO:0004571">
    <property type="term" value="F:mannosyl-oligosaccharide 1,2-alpha-mannosidase activity"/>
    <property type="evidence" value="ECO:0007669"/>
    <property type="project" value="UniProtKB-EC"/>
</dbReference>
<dbReference type="InterPro" id="IPR012341">
    <property type="entry name" value="6hp_glycosidase-like_sf"/>
</dbReference>
<evidence type="ECO:0000256" key="11">
    <source>
        <dbReference type="PIRSR" id="PIRSR601382-2"/>
    </source>
</evidence>
<reference evidence="15" key="2">
    <citation type="journal article" date="2022" name="Microb. Genom.">
        <title>A chromosome-scale genome assembly of the tomato pathogen Cladosporium fulvum reveals a compartmentalized genome architecture and the presence of a dispensable chromosome.</title>
        <authorList>
            <person name="Zaccaron A.Z."/>
            <person name="Chen L.H."/>
            <person name="Samaras A."/>
            <person name="Stergiopoulos I."/>
        </authorList>
    </citation>
    <scope>NUCLEOTIDE SEQUENCE</scope>
    <source>
        <strain evidence="15">Race5_Kim</strain>
    </source>
</reference>
<dbReference type="GO" id="GO:0005975">
    <property type="term" value="P:carbohydrate metabolic process"/>
    <property type="evidence" value="ECO:0007669"/>
    <property type="project" value="InterPro"/>
</dbReference>
<comment type="similarity">
    <text evidence="3 13">Belongs to the glycosyl hydrolase 47 family.</text>
</comment>
<dbReference type="FunFam" id="1.50.10.10:FF:000047">
    <property type="entry name" value="Mannosyl-oligosaccharide alpha-1,2-mannosidase"/>
    <property type="match status" value="1"/>
</dbReference>
<name>A0A9Q8PEZ6_PASFU</name>
<evidence type="ECO:0000256" key="4">
    <source>
        <dbReference type="ARBA" id="ARBA00022729"/>
    </source>
</evidence>
<dbReference type="EMBL" id="CP090170">
    <property type="protein sequence ID" value="UJO21202.1"/>
    <property type="molecule type" value="Genomic_DNA"/>
</dbReference>
<evidence type="ECO:0000256" key="14">
    <source>
        <dbReference type="SAM" id="SignalP"/>
    </source>
</evidence>
<dbReference type="PANTHER" id="PTHR11742:SF101">
    <property type="entry name" value="MANNOSYL-OLIGOSACCHARIDE ALPHA-1,2-MANNOSIDASE 1B"/>
    <property type="match status" value="1"/>
</dbReference>
<dbReference type="KEGG" id="ffu:CLAFUR5_11562"/>
<keyword evidence="5 13" id="KW-0378">Hydrolase</keyword>
<evidence type="ECO:0000256" key="12">
    <source>
        <dbReference type="PIRSR" id="PIRSR601382-3"/>
    </source>
</evidence>
<dbReference type="PANTHER" id="PTHR11742">
    <property type="entry name" value="MANNOSYL-OLIGOSACCHARIDE ALPHA-1,2-MANNOSIDASE-RELATED"/>
    <property type="match status" value="1"/>
</dbReference>
<evidence type="ECO:0000256" key="3">
    <source>
        <dbReference type="ARBA" id="ARBA00007658"/>
    </source>
</evidence>
<organism evidence="15 16">
    <name type="scientific">Passalora fulva</name>
    <name type="common">Tomato leaf mold</name>
    <name type="synonym">Cladosporium fulvum</name>
    <dbReference type="NCBI Taxonomy" id="5499"/>
    <lineage>
        <taxon>Eukaryota</taxon>
        <taxon>Fungi</taxon>
        <taxon>Dikarya</taxon>
        <taxon>Ascomycota</taxon>
        <taxon>Pezizomycotina</taxon>
        <taxon>Dothideomycetes</taxon>
        <taxon>Dothideomycetidae</taxon>
        <taxon>Mycosphaerellales</taxon>
        <taxon>Mycosphaerellaceae</taxon>
        <taxon>Fulvia</taxon>
    </lineage>
</organism>
<comment type="cofactor">
    <cofactor evidence="1 11">
        <name>Ca(2+)</name>
        <dbReference type="ChEBI" id="CHEBI:29108"/>
    </cofactor>
</comment>
<evidence type="ECO:0000256" key="9">
    <source>
        <dbReference type="ARBA" id="ARBA00047669"/>
    </source>
</evidence>
<reference evidence="15" key="1">
    <citation type="submission" date="2021-12" db="EMBL/GenBank/DDBJ databases">
        <authorList>
            <person name="Zaccaron A."/>
            <person name="Stergiopoulos I."/>
        </authorList>
    </citation>
    <scope>NUCLEOTIDE SEQUENCE</scope>
    <source>
        <strain evidence="15">Race5_Kim</strain>
    </source>
</reference>
<keyword evidence="11" id="KW-0479">Metal-binding</keyword>
<evidence type="ECO:0000256" key="8">
    <source>
        <dbReference type="ARBA" id="ARBA00023295"/>
    </source>
</evidence>
<keyword evidence="6 12" id="KW-1015">Disulfide bond</keyword>
<dbReference type="GO" id="GO:0005509">
    <property type="term" value="F:calcium ion binding"/>
    <property type="evidence" value="ECO:0007669"/>
    <property type="project" value="InterPro"/>
</dbReference>
<dbReference type="Pfam" id="PF01532">
    <property type="entry name" value="Glyco_hydro_47"/>
    <property type="match status" value="1"/>
</dbReference>
<keyword evidence="16" id="KW-1185">Reference proteome</keyword>
<dbReference type="InterPro" id="IPR050749">
    <property type="entry name" value="Glycosyl_Hydrolase_47"/>
</dbReference>
<dbReference type="PRINTS" id="PR00747">
    <property type="entry name" value="GLYHDRLASE47"/>
</dbReference>
<dbReference type="InterPro" id="IPR001382">
    <property type="entry name" value="Glyco_hydro_47"/>
</dbReference>
<evidence type="ECO:0000256" key="7">
    <source>
        <dbReference type="ARBA" id="ARBA00023180"/>
    </source>
</evidence>
<evidence type="ECO:0000256" key="2">
    <source>
        <dbReference type="ARBA" id="ARBA00004922"/>
    </source>
</evidence>
<evidence type="ECO:0000256" key="1">
    <source>
        <dbReference type="ARBA" id="ARBA00001913"/>
    </source>
</evidence>
<comment type="pathway">
    <text evidence="2">Protein modification; protein glycosylation.</text>
</comment>
<feature type="disulfide bond" evidence="12">
    <location>
        <begin position="361"/>
        <end position="390"/>
    </location>
</feature>
<protein>
    <recommendedName>
        <fullName evidence="13">alpha-1,2-Mannosidase</fullName>
        <ecNumber evidence="13">3.2.1.-</ecNumber>
    </recommendedName>
</protein>
<dbReference type="RefSeq" id="XP_047765568.1">
    <property type="nucleotide sequence ID" value="XM_047910710.1"/>
</dbReference>
<dbReference type="AlphaFoldDB" id="A0A9Q8PEZ6"/>
<keyword evidence="7" id="KW-0325">Glycoprotein</keyword>
<dbReference type="InterPro" id="IPR036026">
    <property type="entry name" value="Seven-hairpin_glycosidases"/>
</dbReference>
<keyword evidence="8 13" id="KW-0326">Glycosidase</keyword>
<dbReference type="Gene3D" id="1.50.10.10">
    <property type="match status" value="1"/>
</dbReference>
<dbReference type="GO" id="GO:0016020">
    <property type="term" value="C:membrane"/>
    <property type="evidence" value="ECO:0007669"/>
    <property type="project" value="InterPro"/>
</dbReference>
<dbReference type="Proteomes" id="UP000756132">
    <property type="component" value="Chromosome 8"/>
</dbReference>
<dbReference type="GO" id="GO:0036503">
    <property type="term" value="P:ERAD pathway"/>
    <property type="evidence" value="ECO:0007669"/>
    <property type="project" value="UniProtKB-ARBA"/>
</dbReference>
<dbReference type="EC" id="3.2.1.-" evidence="13"/>